<feature type="transmembrane region" description="Helical" evidence="1">
    <location>
        <begin position="254"/>
        <end position="272"/>
    </location>
</feature>
<reference evidence="2" key="1">
    <citation type="journal article" date="2021" name="G3 (Bethesda)">
        <title>Genomic diversity, chromosomal rearrangements, and interspecies hybridization in the ogataea polymorpha species complex.</title>
        <authorList>
            <person name="Hanson S.J."/>
            <person name="Cinneide E.O."/>
            <person name="Salzberg L.I."/>
            <person name="Wolfe K.H."/>
            <person name="McGowan J."/>
            <person name="Fitzpatrick D.A."/>
            <person name="Matlin K."/>
        </authorList>
    </citation>
    <scope>NUCLEOTIDE SEQUENCE</scope>
    <source>
        <strain evidence="2">83-405-1</strain>
    </source>
</reference>
<dbReference type="EMBL" id="JAHLUH010000013">
    <property type="protein sequence ID" value="KAG7725274.1"/>
    <property type="molecule type" value="Genomic_DNA"/>
</dbReference>
<dbReference type="AlphaFoldDB" id="A0AAN6D2G8"/>
<evidence type="ECO:0000256" key="1">
    <source>
        <dbReference type="SAM" id="Phobius"/>
    </source>
</evidence>
<organism evidence="2 3">
    <name type="scientific">Ogataea haglerorum</name>
    <dbReference type="NCBI Taxonomy" id="1937702"/>
    <lineage>
        <taxon>Eukaryota</taxon>
        <taxon>Fungi</taxon>
        <taxon>Dikarya</taxon>
        <taxon>Ascomycota</taxon>
        <taxon>Saccharomycotina</taxon>
        <taxon>Pichiomycetes</taxon>
        <taxon>Pichiales</taxon>
        <taxon>Pichiaceae</taxon>
        <taxon>Ogataea</taxon>
    </lineage>
</organism>
<protein>
    <submittedName>
        <fullName evidence="2">Uncharacterized protein</fullName>
    </submittedName>
</protein>
<keyword evidence="1" id="KW-0472">Membrane</keyword>
<comment type="caution">
    <text evidence="2">The sequence shown here is derived from an EMBL/GenBank/DDBJ whole genome shotgun (WGS) entry which is preliminary data.</text>
</comment>
<keyword evidence="1" id="KW-0812">Transmembrane</keyword>
<proteinExistence type="predicted"/>
<keyword evidence="1" id="KW-1133">Transmembrane helix</keyword>
<evidence type="ECO:0000313" key="3">
    <source>
        <dbReference type="Proteomes" id="UP000738402"/>
    </source>
</evidence>
<feature type="transmembrane region" description="Helical" evidence="1">
    <location>
        <begin position="21"/>
        <end position="42"/>
    </location>
</feature>
<dbReference type="Proteomes" id="UP000738402">
    <property type="component" value="Unassembled WGS sequence"/>
</dbReference>
<name>A0AAN6D2G8_9ASCO</name>
<gene>
    <name evidence="2" type="ORF">KL933_004288</name>
</gene>
<evidence type="ECO:0000313" key="2">
    <source>
        <dbReference type="EMBL" id="KAG7725274.1"/>
    </source>
</evidence>
<accession>A0AAN6D2G8</accession>
<feature type="transmembrane region" description="Helical" evidence="1">
    <location>
        <begin position="470"/>
        <end position="493"/>
    </location>
</feature>
<sequence>MATAQNRSTEPTPYLCLKSRWLLAVWNEWTLFGGLVLTIVLLDGRSASSSSGSSSSPLNTALSVASNTDVHNVQSVLLDGLETVVANDLTAQAAYLNSTLNDTITTAYAAVAAIDLRPILQQLADSINRTVTTSLASQNSALGALKSSLDSQAVYVGSSVSLDKMSINYTWVGSYLENEIQNRTVTNAYEKYFENLRDYFAFFDSLTNETLHNVSAVFDLMDLSGPDIYNYSISNGSALHLAYSSSAASRDNKAVYVLAALMIIFVVAQMLLDWLRFAHEQKQAACFPFEATEKTDFLEYTFRTVDFEAFKLAEVLAPFLGDSIRLNFLASFWLGMRSNAKNLLKYIIFSLLLYSCWTQKTSSSVGVTLSGDTRLHNTTHTLKTDFGAGSQALLDDIRGIYEDFGAHVRHFLEEEGLAPFVAYDGPNSSFLADLSWPNDMATELTVAVNSTVSPGKLHLTQSAVRSTRSLLYYAFALCVAATLTMVAVSVYTLRQPGLPARSFR</sequence>